<name>A0A6G1EZK4_9ORYZ</name>
<feature type="non-terminal residue" evidence="1">
    <location>
        <position position="1"/>
    </location>
</feature>
<protein>
    <recommendedName>
        <fullName evidence="3">C2H2-type domain-containing protein</fullName>
    </recommendedName>
</protein>
<evidence type="ECO:0000313" key="2">
    <source>
        <dbReference type="Proteomes" id="UP000479710"/>
    </source>
</evidence>
<gene>
    <name evidence="1" type="ORF">E2562_027564</name>
</gene>
<reference evidence="1 2" key="1">
    <citation type="submission" date="2019-11" db="EMBL/GenBank/DDBJ databases">
        <title>Whole genome sequence of Oryza granulata.</title>
        <authorList>
            <person name="Li W."/>
        </authorList>
    </citation>
    <scope>NUCLEOTIDE SEQUENCE [LARGE SCALE GENOMIC DNA]</scope>
    <source>
        <strain evidence="2">cv. Menghai</strain>
        <tissue evidence="1">Leaf</tissue>
    </source>
</reference>
<dbReference type="AlphaFoldDB" id="A0A6G1EZK4"/>
<proteinExistence type="predicted"/>
<dbReference type="Proteomes" id="UP000479710">
    <property type="component" value="Unassembled WGS sequence"/>
</dbReference>
<evidence type="ECO:0000313" key="1">
    <source>
        <dbReference type="EMBL" id="KAF0930063.1"/>
    </source>
</evidence>
<accession>A0A6G1EZK4</accession>
<dbReference type="OrthoDB" id="6365676at2759"/>
<dbReference type="SUPFAM" id="SSF57667">
    <property type="entry name" value="beta-beta-alpha zinc fingers"/>
    <property type="match status" value="1"/>
</dbReference>
<dbReference type="Gene3D" id="3.30.160.60">
    <property type="entry name" value="Classic Zinc Finger"/>
    <property type="match status" value="1"/>
</dbReference>
<dbReference type="EMBL" id="SPHZ02000002">
    <property type="protein sequence ID" value="KAF0930063.1"/>
    <property type="molecule type" value="Genomic_DNA"/>
</dbReference>
<keyword evidence="2" id="KW-1185">Reference proteome</keyword>
<evidence type="ECO:0008006" key="3">
    <source>
        <dbReference type="Google" id="ProtNLM"/>
    </source>
</evidence>
<comment type="caution">
    <text evidence="1">The sequence shown here is derived from an EMBL/GenBank/DDBJ whole genome shotgun (WGS) entry which is preliminary data.</text>
</comment>
<sequence>KFVDSSKLKRHHLIHAGQKDFICLHPGCGKRSNRFLKPPMLLWRCLYWQRILHRRHLVEPKLLLCCCRLVWPS</sequence>
<dbReference type="InterPro" id="IPR036236">
    <property type="entry name" value="Znf_C2H2_sf"/>
</dbReference>
<organism evidence="1 2">
    <name type="scientific">Oryza meyeriana var. granulata</name>
    <dbReference type="NCBI Taxonomy" id="110450"/>
    <lineage>
        <taxon>Eukaryota</taxon>
        <taxon>Viridiplantae</taxon>
        <taxon>Streptophyta</taxon>
        <taxon>Embryophyta</taxon>
        <taxon>Tracheophyta</taxon>
        <taxon>Spermatophyta</taxon>
        <taxon>Magnoliopsida</taxon>
        <taxon>Liliopsida</taxon>
        <taxon>Poales</taxon>
        <taxon>Poaceae</taxon>
        <taxon>BOP clade</taxon>
        <taxon>Oryzoideae</taxon>
        <taxon>Oryzeae</taxon>
        <taxon>Oryzinae</taxon>
        <taxon>Oryza</taxon>
        <taxon>Oryza meyeriana</taxon>
    </lineage>
</organism>